<organism evidence="3 4">
    <name type="scientific">Streptomyces cellulosae</name>
    <dbReference type="NCBI Taxonomy" id="1968"/>
    <lineage>
        <taxon>Bacteria</taxon>
        <taxon>Bacillati</taxon>
        <taxon>Actinomycetota</taxon>
        <taxon>Actinomycetes</taxon>
        <taxon>Kitasatosporales</taxon>
        <taxon>Streptomycetaceae</taxon>
        <taxon>Streptomyces</taxon>
    </lineage>
</organism>
<dbReference type="SUPFAM" id="SSF51735">
    <property type="entry name" value="NAD(P)-binding Rossmann-fold domains"/>
    <property type="match status" value="1"/>
</dbReference>
<dbReference type="InterPro" id="IPR011032">
    <property type="entry name" value="GroES-like_sf"/>
</dbReference>
<name>A0ABW7YIF9_STRCE</name>
<dbReference type="PANTHER" id="PTHR44154">
    <property type="entry name" value="QUINONE OXIDOREDUCTASE"/>
    <property type="match status" value="1"/>
</dbReference>
<dbReference type="Pfam" id="PF00107">
    <property type="entry name" value="ADH_zinc_N"/>
    <property type="match status" value="1"/>
</dbReference>
<dbReference type="NCBIfam" id="TIGR01751">
    <property type="entry name" value="crot-CoA-red"/>
    <property type="match status" value="1"/>
</dbReference>
<proteinExistence type="predicted"/>
<dbReference type="Gene3D" id="3.90.180.10">
    <property type="entry name" value="Medium-chain alcohol dehydrogenases, catalytic domain"/>
    <property type="match status" value="2"/>
</dbReference>
<evidence type="ECO:0000259" key="2">
    <source>
        <dbReference type="SMART" id="SM00829"/>
    </source>
</evidence>
<reference evidence="3 4" key="1">
    <citation type="submission" date="2024-10" db="EMBL/GenBank/DDBJ databases">
        <title>The Natural Products Discovery Center: Release of the First 8490 Sequenced Strains for Exploring Actinobacteria Biosynthetic Diversity.</title>
        <authorList>
            <person name="Kalkreuter E."/>
            <person name="Kautsar S.A."/>
            <person name="Yang D."/>
            <person name="Bader C.D."/>
            <person name="Teijaro C.N."/>
            <person name="Fluegel L."/>
            <person name="Davis C.M."/>
            <person name="Simpson J.R."/>
            <person name="Lauterbach L."/>
            <person name="Steele A.D."/>
            <person name="Gui C."/>
            <person name="Meng S."/>
            <person name="Li G."/>
            <person name="Viehrig K."/>
            <person name="Ye F."/>
            <person name="Su P."/>
            <person name="Kiefer A.F."/>
            <person name="Nichols A."/>
            <person name="Cepeda A.J."/>
            <person name="Yan W."/>
            <person name="Fan B."/>
            <person name="Jiang Y."/>
            <person name="Adhikari A."/>
            <person name="Zheng C.-J."/>
            <person name="Schuster L."/>
            <person name="Cowan T.M."/>
            <person name="Smanski M.J."/>
            <person name="Chevrette M.G."/>
            <person name="De Carvalho L.P.S."/>
            <person name="Shen B."/>
        </authorList>
    </citation>
    <scope>NUCLEOTIDE SEQUENCE [LARGE SCALE GENOMIC DNA]</scope>
    <source>
        <strain evidence="3 4">NPDC051599</strain>
    </source>
</reference>
<protein>
    <submittedName>
        <fullName evidence="3">Crotonyl-CoA carboxylase/reductase</fullName>
        <ecNumber evidence="3">1.3.1.85</ecNumber>
    </submittedName>
</protein>
<keyword evidence="3" id="KW-0560">Oxidoreductase</keyword>
<dbReference type="Proteomes" id="UP001612415">
    <property type="component" value="Unassembled WGS sequence"/>
</dbReference>
<sequence>MSDLLQAVIAGAEPEELLALDLPSSYRAAYLLKDEAGMFEGETDKDVRKSLHVGEVAMPEPAPDECIVAVMSAAINFNTVWSAIFEPVPTFAFLEKLGKQGWHGGRHDLPYHQVGSDGSGVIVRVGAGVKNWKVGDKVVVSPSYVDEEDHASYDDGMLTETQLAWGFETNFGSLGEFCLVKANQLVRKPAHLSWEEAASNTLCAATAYRMLVGKHGAGMRQGDVVLVWGGTGGLGSYAVQFVRNGGGIPVAVVGSEEKARLVRAQGCEYVINRSELDLPEGNFRHPKAGRVLGEAIRSLVGEDPQIVFEYLGAETFGTSVYVAKRGGKIVTCGSSTGYRHEYDNRFLWMRLKQIVGSHGFNYHEAVQTNRLIGRGMIHPTLSKVYSLDAAGEATRAVQTNQHVGKVAVLCAAPSENLGIDAPELRAKIGADRISLYQRWAEQN</sequence>
<dbReference type="RefSeq" id="WP_398663486.1">
    <property type="nucleotide sequence ID" value="NZ_JBITDC010000046.1"/>
</dbReference>
<keyword evidence="4" id="KW-1185">Reference proteome</keyword>
<dbReference type="SMART" id="SM00829">
    <property type="entry name" value="PKS_ER"/>
    <property type="match status" value="1"/>
</dbReference>
<gene>
    <name evidence="3" type="primary">ccrA</name>
    <name evidence="3" type="ORF">ACIA8P_48090</name>
</gene>
<dbReference type="InterPro" id="IPR013149">
    <property type="entry name" value="ADH-like_C"/>
</dbReference>
<keyword evidence="1" id="KW-0521">NADP</keyword>
<evidence type="ECO:0000313" key="4">
    <source>
        <dbReference type="Proteomes" id="UP001612415"/>
    </source>
</evidence>
<dbReference type="InterPro" id="IPR010085">
    <property type="entry name" value="Crot_CoA_red"/>
</dbReference>
<feature type="domain" description="Enoyl reductase (ER)" evidence="2">
    <location>
        <begin position="46"/>
        <end position="408"/>
    </location>
</feature>
<evidence type="ECO:0000313" key="3">
    <source>
        <dbReference type="EMBL" id="MFI5682205.1"/>
    </source>
</evidence>
<dbReference type="InterPro" id="IPR051603">
    <property type="entry name" value="Zinc-ADH_QOR/CCCR"/>
</dbReference>
<dbReference type="Pfam" id="PF08240">
    <property type="entry name" value="ADH_N"/>
    <property type="match status" value="1"/>
</dbReference>
<dbReference type="EMBL" id="JBITDC010000046">
    <property type="protein sequence ID" value="MFI5682205.1"/>
    <property type="molecule type" value="Genomic_DNA"/>
</dbReference>
<dbReference type="InterPro" id="IPR036291">
    <property type="entry name" value="NAD(P)-bd_dom_sf"/>
</dbReference>
<dbReference type="InterPro" id="IPR013154">
    <property type="entry name" value="ADH-like_N"/>
</dbReference>
<comment type="caution">
    <text evidence="3">The sequence shown here is derived from an EMBL/GenBank/DDBJ whole genome shotgun (WGS) entry which is preliminary data.</text>
</comment>
<dbReference type="InterPro" id="IPR020843">
    <property type="entry name" value="ER"/>
</dbReference>
<dbReference type="EC" id="1.3.1.85" evidence="3"/>
<accession>A0ABW7YIF9</accession>
<evidence type="ECO:0000256" key="1">
    <source>
        <dbReference type="ARBA" id="ARBA00022857"/>
    </source>
</evidence>
<dbReference type="SUPFAM" id="SSF50129">
    <property type="entry name" value="GroES-like"/>
    <property type="match status" value="1"/>
</dbReference>
<dbReference type="GO" id="GO:0016491">
    <property type="term" value="F:oxidoreductase activity"/>
    <property type="evidence" value="ECO:0007669"/>
    <property type="project" value="UniProtKB-KW"/>
</dbReference>
<dbReference type="PANTHER" id="PTHR44154:SF1">
    <property type="entry name" value="QUINONE OXIDOREDUCTASE"/>
    <property type="match status" value="1"/>
</dbReference>